<evidence type="ECO:0000256" key="3">
    <source>
        <dbReference type="ARBA" id="ARBA00022741"/>
    </source>
</evidence>
<dbReference type="GO" id="GO:0016887">
    <property type="term" value="F:ATP hydrolysis activity"/>
    <property type="evidence" value="ECO:0007669"/>
    <property type="project" value="InterPro"/>
</dbReference>
<organism evidence="6 7">
    <name type="scientific">Gallintestinimicrobium propionicum</name>
    <dbReference type="NCBI Taxonomy" id="2981770"/>
    <lineage>
        <taxon>Bacteria</taxon>
        <taxon>Bacillati</taxon>
        <taxon>Bacillota</taxon>
        <taxon>Clostridia</taxon>
        <taxon>Lachnospirales</taxon>
        <taxon>Lachnospiraceae</taxon>
        <taxon>Gallintestinimicrobium</taxon>
    </lineage>
</organism>
<dbReference type="CDD" id="cd03214">
    <property type="entry name" value="ABC_Iron-Siderophores_B12_Hemin"/>
    <property type="match status" value="1"/>
</dbReference>
<dbReference type="InterPro" id="IPR050153">
    <property type="entry name" value="Metal_Ion_Import_ABC"/>
</dbReference>
<name>A0AAE3AUX9_9FIRM</name>
<dbReference type="InterPro" id="IPR003593">
    <property type="entry name" value="AAA+_ATPase"/>
</dbReference>
<proteinExistence type="inferred from homology"/>
<dbReference type="RefSeq" id="WP_262585834.1">
    <property type="nucleotide sequence ID" value="NZ_JAJEQF010000012.1"/>
</dbReference>
<dbReference type="Gene3D" id="3.40.50.300">
    <property type="entry name" value="P-loop containing nucleotide triphosphate hydrolases"/>
    <property type="match status" value="1"/>
</dbReference>
<sequence length="265" mass="28947">MNLLTVTNLSAGYAGKQVIKDISFFVAPKTIVGILGANGCGKTTLIKAIANLLPHTGSCQLDDTYLENASPRQLALLCGYIPQKSGISIDLTLLDVVLMGFNPKLSLLQSPTEQMKKEAFDALCSVGLGSRKDDNFQQLSEGQKQLCLLARTFVLKRRLLLLDEPESALDFRLRYETMGLLRTYVAKNNAAALVTLHDPSLALNYCDTLLVLSDCGLLGELQPFSTPISKMEPLLSSIYGTISLTTLSTRRGEKRLIMIKEDDAC</sequence>
<dbReference type="InterPro" id="IPR003439">
    <property type="entry name" value="ABC_transporter-like_ATP-bd"/>
</dbReference>
<keyword evidence="3" id="KW-0547">Nucleotide-binding</keyword>
<dbReference type="Proteomes" id="UP001199355">
    <property type="component" value="Unassembled WGS sequence"/>
</dbReference>
<protein>
    <submittedName>
        <fullName evidence="6">ABC transporter ATP-binding protein</fullName>
    </submittedName>
</protein>
<dbReference type="PANTHER" id="PTHR42734:SF6">
    <property type="entry name" value="MOLYBDATE IMPORT ATP-BINDING PROTEIN MOLC"/>
    <property type="match status" value="1"/>
</dbReference>
<dbReference type="PANTHER" id="PTHR42734">
    <property type="entry name" value="METAL TRANSPORT SYSTEM ATP-BINDING PROTEIN TM_0124-RELATED"/>
    <property type="match status" value="1"/>
</dbReference>
<evidence type="ECO:0000313" key="6">
    <source>
        <dbReference type="EMBL" id="MCC2167351.1"/>
    </source>
</evidence>
<feature type="domain" description="ABC transporter" evidence="5">
    <location>
        <begin position="4"/>
        <end position="239"/>
    </location>
</feature>
<dbReference type="Pfam" id="PF00005">
    <property type="entry name" value="ABC_tran"/>
    <property type="match status" value="1"/>
</dbReference>
<comment type="caution">
    <text evidence="6">The sequence shown here is derived from an EMBL/GenBank/DDBJ whole genome shotgun (WGS) entry which is preliminary data.</text>
</comment>
<evidence type="ECO:0000313" key="7">
    <source>
        <dbReference type="Proteomes" id="UP001199355"/>
    </source>
</evidence>
<keyword evidence="4 6" id="KW-0067">ATP-binding</keyword>
<dbReference type="SUPFAM" id="SSF52540">
    <property type="entry name" value="P-loop containing nucleoside triphosphate hydrolases"/>
    <property type="match status" value="1"/>
</dbReference>
<dbReference type="GO" id="GO:0005524">
    <property type="term" value="F:ATP binding"/>
    <property type="evidence" value="ECO:0007669"/>
    <property type="project" value="UniProtKB-KW"/>
</dbReference>
<gene>
    <name evidence="6" type="ORF">LKD45_06520</name>
</gene>
<keyword evidence="7" id="KW-1185">Reference proteome</keyword>
<reference evidence="6 7" key="1">
    <citation type="submission" date="2021-10" db="EMBL/GenBank/DDBJ databases">
        <title>Anaerobic single-cell dispensing facilitates the cultivation of human gut bacteria.</title>
        <authorList>
            <person name="Afrizal A."/>
        </authorList>
    </citation>
    <scope>NUCLEOTIDE SEQUENCE [LARGE SCALE GENOMIC DNA]</scope>
    <source>
        <strain evidence="6 7">CLA-AA-H244</strain>
    </source>
</reference>
<evidence type="ECO:0000256" key="2">
    <source>
        <dbReference type="ARBA" id="ARBA00022448"/>
    </source>
</evidence>
<evidence type="ECO:0000256" key="1">
    <source>
        <dbReference type="ARBA" id="ARBA00005417"/>
    </source>
</evidence>
<evidence type="ECO:0000259" key="5">
    <source>
        <dbReference type="PROSITE" id="PS50893"/>
    </source>
</evidence>
<dbReference type="PROSITE" id="PS50893">
    <property type="entry name" value="ABC_TRANSPORTER_2"/>
    <property type="match status" value="1"/>
</dbReference>
<dbReference type="EMBL" id="JAJEQF010000012">
    <property type="protein sequence ID" value="MCC2167351.1"/>
    <property type="molecule type" value="Genomic_DNA"/>
</dbReference>
<comment type="similarity">
    <text evidence="1">Belongs to the ABC transporter superfamily.</text>
</comment>
<dbReference type="AlphaFoldDB" id="A0AAE3AUX9"/>
<keyword evidence="2" id="KW-0813">Transport</keyword>
<dbReference type="SMART" id="SM00382">
    <property type="entry name" value="AAA"/>
    <property type="match status" value="1"/>
</dbReference>
<accession>A0AAE3AUX9</accession>
<evidence type="ECO:0000256" key="4">
    <source>
        <dbReference type="ARBA" id="ARBA00022840"/>
    </source>
</evidence>
<dbReference type="InterPro" id="IPR027417">
    <property type="entry name" value="P-loop_NTPase"/>
</dbReference>